<feature type="region of interest" description="Disordered" evidence="1">
    <location>
        <begin position="63"/>
        <end position="120"/>
    </location>
</feature>
<comment type="caution">
    <text evidence="3">The sequence shown here is derived from an EMBL/GenBank/DDBJ whole genome shotgun (WGS) entry which is preliminary data.</text>
</comment>
<organism evidence="3 4">
    <name type="scientific">Delitschia confertaspora ATCC 74209</name>
    <dbReference type="NCBI Taxonomy" id="1513339"/>
    <lineage>
        <taxon>Eukaryota</taxon>
        <taxon>Fungi</taxon>
        <taxon>Dikarya</taxon>
        <taxon>Ascomycota</taxon>
        <taxon>Pezizomycotina</taxon>
        <taxon>Dothideomycetes</taxon>
        <taxon>Pleosporomycetidae</taxon>
        <taxon>Pleosporales</taxon>
        <taxon>Delitschiaceae</taxon>
        <taxon>Delitschia</taxon>
    </lineage>
</organism>
<feature type="compositionally biased region" description="Low complexity" evidence="1">
    <location>
        <begin position="346"/>
        <end position="358"/>
    </location>
</feature>
<feature type="compositionally biased region" description="Low complexity" evidence="1">
    <location>
        <begin position="478"/>
        <end position="489"/>
    </location>
</feature>
<feature type="domain" description="EH" evidence="2">
    <location>
        <begin position="682"/>
        <end position="745"/>
    </location>
</feature>
<dbReference type="SMART" id="SM00027">
    <property type="entry name" value="EH"/>
    <property type="match status" value="1"/>
</dbReference>
<feature type="compositionally biased region" description="Basic and acidic residues" evidence="1">
    <location>
        <begin position="185"/>
        <end position="200"/>
    </location>
</feature>
<protein>
    <recommendedName>
        <fullName evidence="2">EH domain-containing protein</fullName>
    </recommendedName>
</protein>
<dbReference type="InterPro" id="IPR011992">
    <property type="entry name" value="EF-hand-dom_pair"/>
</dbReference>
<evidence type="ECO:0000313" key="4">
    <source>
        <dbReference type="Proteomes" id="UP000799536"/>
    </source>
</evidence>
<feature type="region of interest" description="Disordered" evidence="1">
    <location>
        <begin position="518"/>
        <end position="620"/>
    </location>
</feature>
<feature type="region of interest" description="Disordered" evidence="1">
    <location>
        <begin position="640"/>
        <end position="670"/>
    </location>
</feature>
<dbReference type="InterPro" id="IPR000261">
    <property type="entry name" value="EH_dom"/>
</dbReference>
<sequence length="748" mass="81725">MTSVNHAHTPLSSPTTSETQYNVRDAALCGASLAFSKPVVKPKPLLNTYTGGSNGALVAATKVSSPNLRPSTPKGSGSPIGRDYTGVSFRPSPSPLQYSSKSSSSSALEVPGNSVHPTPSPSNIAAKLAAARFSPMRPRLNTASSMMYAQPNKEERDILPPAGSVGNAMARLNLSDKGLVKRPKSRDGESPRTIKQRDGTSEAEATDGAPIPPTNSLVSMFEQNRPKMPTRRQTPVQTPHEALLPVQSPKPQRKLCISLEPPMEGTREKPQDGVPAKPPVKQKPRALAPLSEPQVMGTREPNTARKGSFPVPPAKPPQLARLKTPLTPPKPPVRRGSRPPSRDLVRSPSLLLQLSRSVDSNEVLSSPSSYASAPETQEEKPRPEPPPPRRSTKKNVSESTRKPQTKLMYGLPVPRRLESPIKTSSVPPKPRSPMDTSSVPPRLMSPIKTSSVPPKPKPPTETSSLTVFPEHFDPRRPSTATSTTSQSDSIYHNNYQRQSVQRVAQHLTGDGLSNAIVGAALASSRRPSPHPLTTDVPPLPPPRKEHHHHPHLSFHHNRSPSPSKSKPEPGKLKSTLRKEDSSSSEDEFERYKRKGSRVLGLRKKHPNKHHEGTRKRWRDTVTERERKRYEGVWAANKGLYISSSPTPSRPQSSSAATSASPRLSPSNLPSESEDVLNLLVCEIWSRSRLPEHTLEEVWDLVDSRGVGKLRRDEFVVGMWLIDQLLKGRKLPVRVTESVWGSVRGAGVG</sequence>
<dbReference type="OrthoDB" id="10045710at2759"/>
<gene>
    <name evidence="3" type="ORF">GQ43DRAFT_395184</name>
</gene>
<name>A0A9P4JKW2_9PLEO</name>
<dbReference type="AlphaFoldDB" id="A0A9P4JKW2"/>
<feature type="compositionally biased region" description="Low complexity" evidence="1">
    <location>
        <begin position="95"/>
        <end position="106"/>
    </location>
</feature>
<feature type="compositionally biased region" description="Polar residues" evidence="1">
    <location>
        <begin position="490"/>
        <end position="502"/>
    </location>
</feature>
<dbReference type="Pfam" id="PF12763">
    <property type="entry name" value="EH"/>
    <property type="match status" value="1"/>
</dbReference>
<evidence type="ECO:0000313" key="3">
    <source>
        <dbReference type="EMBL" id="KAF2201025.1"/>
    </source>
</evidence>
<feature type="region of interest" description="Disordered" evidence="1">
    <location>
        <begin position="173"/>
        <end position="506"/>
    </location>
</feature>
<evidence type="ECO:0000256" key="1">
    <source>
        <dbReference type="SAM" id="MobiDB-lite"/>
    </source>
</evidence>
<dbReference type="PROSITE" id="PS50031">
    <property type="entry name" value="EH"/>
    <property type="match status" value="1"/>
</dbReference>
<accession>A0A9P4JKW2</accession>
<dbReference type="SUPFAM" id="SSF47473">
    <property type="entry name" value="EF-hand"/>
    <property type="match status" value="1"/>
</dbReference>
<dbReference type="Proteomes" id="UP000799536">
    <property type="component" value="Unassembled WGS sequence"/>
</dbReference>
<feature type="compositionally biased region" description="Low complexity" evidence="1">
    <location>
        <begin position="642"/>
        <end position="666"/>
    </location>
</feature>
<keyword evidence="4" id="KW-1185">Reference proteome</keyword>
<feature type="compositionally biased region" description="Polar residues" evidence="1">
    <location>
        <begin position="360"/>
        <end position="375"/>
    </location>
</feature>
<proteinExistence type="predicted"/>
<feature type="compositionally biased region" description="Basic and acidic residues" evidence="1">
    <location>
        <begin position="565"/>
        <end position="581"/>
    </location>
</feature>
<dbReference type="EMBL" id="ML993994">
    <property type="protein sequence ID" value="KAF2201025.1"/>
    <property type="molecule type" value="Genomic_DNA"/>
</dbReference>
<feature type="compositionally biased region" description="Basic residues" evidence="1">
    <location>
        <begin position="544"/>
        <end position="558"/>
    </location>
</feature>
<dbReference type="CDD" id="cd00052">
    <property type="entry name" value="EH"/>
    <property type="match status" value="1"/>
</dbReference>
<dbReference type="Gene3D" id="1.10.238.10">
    <property type="entry name" value="EF-hand"/>
    <property type="match status" value="1"/>
</dbReference>
<feature type="compositionally biased region" description="Polar residues" evidence="1">
    <location>
        <begin position="63"/>
        <end position="75"/>
    </location>
</feature>
<feature type="non-terminal residue" evidence="3">
    <location>
        <position position="748"/>
    </location>
</feature>
<reference evidence="3" key="1">
    <citation type="journal article" date="2020" name="Stud. Mycol.">
        <title>101 Dothideomycetes genomes: a test case for predicting lifestyles and emergence of pathogens.</title>
        <authorList>
            <person name="Haridas S."/>
            <person name="Albert R."/>
            <person name="Binder M."/>
            <person name="Bloem J."/>
            <person name="Labutti K."/>
            <person name="Salamov A."/>
            <person name="Andreopoulos B."/>
            <person name="Baker S."/>
            <person name="Barry K."/>
            <person name="Bills G."/>
            <person name="Bluhm B."/>
            <person name="Cannon C."/>
            <person name="Castanera R."/>
            <person name="Culley D."/>
            <person name="Daum C."/>
            <person name="Ezra D."/>
            <person name="Gonzalez J."/>
            <person name="Henrissat B."/>
            <person name="Kuo A."/>
            <person name="Liang C."/>
            <person name="Lipzen A."/>
            <person name="Lutzoni F."/>
            <person name="Magnuson J."/>
            <person name="Mondo S."/>
            <person name="Nolan M."/>
            <person name="Ohm R."/>
            <person name="Pangilinan J."/>
            <person name="Park H.-J."/>
            <person name="Ramirez L."/>
            <person name="Alfaro M."/>
            <person name="Sun H."/>
            <person name="Tritt A."/>
            <person name="Yoshinaga Y."/>
            <person name="Zwiers L.-H."/>
            <person name="Turgeon B."/>
            <person name="Goodwin S."/>
            <person name="Spatafora J."/>
            <person name="Crous P."/>
            <person name="Grigoriev I."/>
        </authorList>
    </citation>
    <scope>NUCLEOTIDE SEQUENCE</scope>
    <source>
        <strain evidence="3">ATCC 74209</strain>
    </source>
</reference>
<evidence type="ECO:0000259" key="2">
    <source>
        <dbReference type="PROSITE" id="PS50031"/>
    </source>
</evidence>
<feature type="compositionally biased region" description="Basic residues" evidence="1">
    <location>
        <begin position="591"/>
        <end position="617"/>
    </location>
</feature>